<dbReference type="InterPro" id="IPR005828">
    <property type="entry name" value="MFS_sugar_transport-like"/>
</dbReference>
<feature type="transmembrane region" description="Helical" evidence="5">
    <location>
        <begin position="38"/>
        <end position="55"/>
    </location>
</feature>
<feature type="domain" description="Major facilitator superfamily (MFS) profile" evidence="6">
    <location>
        <begin position="1"/>
        <end position="169"/>
    </location>
</feature>
<dbReference type="InterPro" id="IPR036259">
    <property type="entry name" value="MFS_trans_sf"/>
</dbReference>
<dbReference type="EMBL" id="CALOZG010000035">
    <property type="protein sequence ID" value="CAH4034033.1"/>
    <property type="molecule type" value="Genomic_DNA"/>
</dbReference>
<dbReference type="PROSITE" id="PS50850">
    <property type="entry name" value="MFS"/>
    <property type="match status" value="1"/>
</dbReference>
<dbReference type="InterPro" id="IPR020846">
    <property type="entry name" value="MFS_dom"/>
</dbReference>
<evidence type="ECO:0000256" key="5">
    <source>
        <dbReference type="SAM" id="Phobius"/>
    </source>
</evidence>
<evidence type="ECO:0000256" key="3">
    <source>
        <dbReference type="ARBA" id="ARBA00022989"/>
    </source>
</evidence>
<sequence length="169" mass="19256">MCLAYAPFFNTYREYAYYQTVRNNESDTISRFGRRPTLLSAVLLEIFLGVMSSFLPDYWSFTIVRMFLGLSVGGIMVVGFVLIVEYVGGAYKDSISALFHIPFTLGHILLALFGFLIRDYVHFQLGISLATIVLLMYICILPESPRWLMATGKILRAIKQMERVAKMLV</sequence>
<dbReference type="SUPFAM" id="SSF103473">
    <property type="entry name" value="MFS general substrate transporter"/>
    <property type="match status" value="1"/>
</dbReference>
<evidence type="ECO:0000256" key="2">
    <source>
        <dbReference type="ARBA" id="ARBA00022692"/>
    </source>
</evidence>
<dbReference type="AlphaFoldDB" id="A0A9P0TSG2"/>
<keyword evidence="8" id="KW-1185">Reference proteome</keyword>
<feature type="transmembrane region" description="Helical" evidence="5">
    <location>
        <begin position="123"/>
        <end position="141"/>
    </location>
</feature>
<name>A0A9P0TSG2_PIEBR</name>
<dbReference type="GO" id="GO:0016020">
    <property type="term" value="C:membrane"/>
    <property type="evidence" value="ECO:0007669"/>
    <property type="project" value="UniProtKB-SubCell"/>
</dbReference>
<dbReference type="GO" id="GO:0022857">
    <property type="term" value="F:transmembrane transporter activity"/>
    <property type="evidence" value="ECO:0007669"/>
    <property type="project" value="InterPro"/>
</dbReference>
<proteinExistence type="predicted"/>
<dbReference type="PROSITE" id="PS00217">
    <property type="entry name" value="SUGAR_TRANSPORT_2"/>
    <property type="match status" value="1"/>
</dbReference>
<evidence type="ECO:0000313" key="8">
    <source>
        <dbReference type="Proteomes" id="UP001152562"/>
    </source>
</evidence>
<comment type="subcellular location">
    <subcellularLocation>
        <location evidence="1">Membrane</location>
        <topology evidence="1">Multi-pass membrane protein</topology>
    </subcellularLocation>
</comment>
<keyword evidence="3 5" id="KW-1133">Transmembrane helix</keyword>
<feature type="transmembrane region" description="Helical" evidence="5">
    <location>
        <begin position="67"/>
        <end position="88"/>
    </location>
</feature>
<evidence type="ECO:0000256" key="1">
    <source>
        <dbReference type="ARBA" id="ARBA00004141"/>
    </source>
</evidence>
<comment type="caution">
    <text evidence="7">The sequence shown here is derived from an EMBL/GenBank/DDBJ whole genome shotgun (WGS) entry which is preliminary data.</text>
</comment>
<reference evidence="7" key="1">
    <citation type="submission" date="2022-05" db="EMBL/GenBank/DDBJ databases">
        <authorList>
            <person name="Okamura Y."/>
        </authorList>
    </citation>
    <scope>NUCLEOTIDE SEQUENCE</scope>
</reference>
<protein>
    <recommendedName>
        <fullName evidence="6">Major facilitator superfamily (MFS) profile domain-containing protein</fullName>
    </recommendedName>
</protein>
<keyword evidence="2 5" id="KW-0812">Transmembrane</keyword>
<evidence type="ECO:0000313" key="7">
    <source>
        <dbReference type="EMBL" id="CAH4034033.1"/>
    </source>
</evidence>
<dbReference type="Proteomes" id="UP001152562">
    <property type="component" value="Unassembled WGS sequence"/>
</dbReference>
<dbReference type="Pfam" id="PF00083">
    <property type="entry name" value="Sugar_tr"/>
    <property type="match status" value="1"/>
</dbReference>
<dbReference type="Gene3D" id="1.20.1250.20">
    <property type="entry name" value="MFS general substrate transporter like domains"/>
    <property type="match status" value="1"/>
</dbReference>
<dbReference type="InterPro" id="IPR005829">
    <property type="entry name" value="Sugar_transporter_CS"/>
</dbReference>
<evidence type="ECO:0000256" key="4">
    <source>
        <dbReference type="ARBA" id="ARBA00023136"/>
    </source>
</evidence>
<evidence type="ECO:0000259" key="6">
    <source>
        <dbReference type="PROSITE" id="PS50850"/>
    </source>
</evidence>
<accession>A0A9P0TSG2</accession>
<keyword evidence="4 5" id="KW-0472">Membrane</keyword>
<dbReference type="PANTHER" id="PTHR24064">
    <property type="entry name" value="SOLUTE CARRIER FAMILY 22 MEMBER"/>
    <property type="match status" value="1"/>
</dbReference>
<gene>
    <name evidence="7" type="ORF">PIBRA_LOCUS10253</name>
</gene>
<feature type="transmembrane region" description="Helical" evidence="5">
    <location>
        <begin position="95"/>
        <end position="117"/>
    </location>
</feature>
<organism evidence="7 8">
    <name type="scientific">Pieris brassicae</name>
    <name type="common">White butterfly</name>
    <name type="synonym">Large white butterfly</name>
    <dbReference type="NCBI Taxonomy" id="7116"/>
    <lineage>
        <taxon>Eukaryota</taxon>
        <taxon>Metazoa</taxon>
        <taxon>Ecdysozoa</taxon>
        <taxon>Arthropoda</taxon>
        <taxon>Hexapoda</taxon>
        <taxon>Insecta</taxon>
        <taxon>Pterygota</taxon>
        <taxon>Neoptera</taxon>
        <taxon>Endopterygota</taxon>
        <taxon>Lepidoptera</taxon>
        <taxon>Glossata</taxon>
        <taxon>Ditrysia</taxon>
        <taxon>Papilionoidea</taxon>
        <taxon>Pieridae</taxon>
        <taxon>Pierinae</taxon>
        <taxon>Pieris</taxon>
    </lineage>
</organism>